<evidence type="ECO:0000313" key="4">
    <source>
        <dbReference type="EMBL" id="KAJ8922426.1"/>
    </source>
</evidence>
<feature type="domain" description="U3 small nucleolar RNA-associated protein 20" evidence="2">
    <location>
        <begin position="284"/>
        <end position="500"/>
    </location>
</feature>
<dbReference type="InterPro" id="IPR057525">
    <property type="entry name" value="UTP20_C"/>
</dbReference>
<comment type="caution">
    <text evidence="4">The sequence shown here is derived from an EMBL/GenBank/DDBJ whole genome shotgun (WGS) entry which is preliminary data.</text>
</comment>
<dbReference type="InterPro" id="IPR016024">
    <property type="entry name" value="ARM-type_fold"/>
</dbReference>
<evidence type="ECO:0008006" key="6">
    <source>
        <dbReference type="Google" id="ProtNLM"/>
    </source>
</evidence>
<reference evidence="4 5" key="1">
    <citation type="journal article" date="2023" name="Insect Mol. Biol.">
        <title>Genome sequencing provides insights into the evolution of gene families encoding plant cell wall-degrading enzymes in longhorned beetles.</title>
        <authorList>
            <person name="Shin N.R."/>
            <person name="Okamura Y."/>
            <person name="Kirsch R."/>
            <person name="Pauchet Y."/>
        </authorList>
    </citation>
    <scope>NUCLEOTIDE SEQUENCE [LARGE SCALE GENOMIC DNA]</scope>
    <source>
        <strain evidence="4">EAD_L_NR</strain>
    </source>
</reference>
<feature type="compositionally biased region" description="Basic residues" evidence="1">
    <location>
        <begin position="1180"/>
        <end position="1194"/>
    </location>
</feature>
<proteinExistence type="predicted"/>
<evidence type="ECO:0000313" key="5">
    <source>
        <dbReference type="Proteomes" id="UP001159042"/>
    </source>
</evidence>
<dbReference type="Pfam" id="PF23099">
    <property type="entry name" value="UTP20_C"/>
    <property type="match status" value="1"/>
</dbReference>
<dbReference type="InterPro" id="IPR052575">
    <property type="entry name" value="SSU_processome_comp_20"/>
</dbReference>
<dbReference type="EMBL" id="JANEYG010000007">
    <property type="protein sequence ID" value="KAJ8922426.1"/>
    <property type="molecule type" value="Genomic_DNA"/>
</dbReference>
<gene>
    <name evidence="4" type="ORF">NQ315_004372</name>
</gene>
<feature type="region of interest" description="Disordered" evidence="1">
    <location>
        <begin position="1180"/>
        <end position="1220"/>
    </location>
</feature>
<dbReference type="AlphaFoldDB" id="A0AAV8W775"/>
<dbReference type="PANTHER" id="PTHR17695">
    <property type="entry name" value="SMALL SUBUNIT PROCESSOME COMPONENT 20 HOMOLOG"/>
    <property type="match status" value="1"/>
</dbReference>
<dbReference type="GO" id="GO:0030686">
    <property type="term" value="C:90S preribosome"/>
    <property type="evidence" value="ECO:0007669"/>
    <property type="project" value="TreeGrafter"/>
</dbReference>
<sequence length="1220" mass="139413">MKSSNADVRNDCISLLGHLARECPDSHFILRDLNKYTNKVDMEVDLFENLVHLQIHRHARALLKFCQITREMVTAPNPRTLTQFLLPLASFYLCNNKYASKNSVVDAAIETIGVVCKVLPWHQYEAILRYYLGRLRYKFEYQKQLVRLTVAILDAFHFDLSKGHPDIQQPDVRLEVEKPDVVTRKPEDEGERESVTENDSADEDELVVENAFDVEEEEEEEEAAQTTEPVKICEKVTVLCKSTATRVITTIQSVLLPQLHKSLAELTHHDSSHKLNRKKTGFEREEEDLLRVPISLAVVKLLQRLPVQILEANISGVFLKLCTFLKSQLDSVRRTARETLQKIMLTLGPKYLSLLLAEMTPLLSRGFQVHVLVYTVHAVLRYLKDMYQPGDIDKILLPVLNLCTADLFGALSDEKQIKKITVKVSEAKSTKSYDTLQILAQFITQSCLLDLVLPIKQVLETSHSFKTVHKAQEALRYTALGLVDNSFIPTESLLKFAYGTASESIPQLASPKKKPLSEREQEKLQRQKEDCFIIPKVPGNRSAYRELNVKTSGHTNAHLLVEFGLRLCFVMLKREKLKDESYLPFIDPFVMVFKRCLQSKHIRLTTLTLQCLTWTMKYDLPSMRLHIKSITKEIFSLLHKYASSGLSKGDNFDLVMAAFRAMAVLVRDVKHHTIDTNQLKALLLYAEQDMHDHDRQATAFNLLKAIIARKLIVPEINEVMEKVAELSITSELNYVRDQSRMVFHQFLMDYPLGNTLEKHLGFCISQMGYELQYGRESAIQMVQTLINSFPLAVLKTHSGTLLVTLGARLVNDEAPECRRMVADALTSMLQKLPKADRDPLFEVTTMWLKDKNISHRRLAAQMCGIFVNVEKSDFETRLPILTPLILKQFGFDNSPGQFVKLKKEPEIENTDLERVKDHHLFQILQLLLKLCAHCPSFLKQNDTVESLATQAQTLLAYPHDWVRLGAAQFLGFVLSALDVERLRKLLVSNESDCGYLYSDPTNAVKSLALDLCDQLQVDGIKTDLAEQVVKNLVFVARVLERVPLNSSEDKKINLLWLTKRMRKIVNTEVVSNPSSAVLRTEVFKWVAGVGLALDTDAILPVLHHLLAPLVREMITTEEKNAPLRQLSKEVAGLLKKKVGMERYTETLSRLQQTLSVRRAERKRTRTQLAVTDPEMYAKKKIKRHERKKEAKKRRIAELKGGKRSFKKRKTVDLEDNPEMM</sequence>
<accession>A0AAV8W775</accession>
<dbReference type="GO" id="GO:0032040">
    <property type="term" value="C:small-subunit processome"/>
    <property type="evidence" value="ECO:0007669"/>
    <property type="project" value="TreeGrafter"/>
</dbReference>
<dbReference type="Pfam" id="PF20416">
    <property type="entry name" value="UTP20"/>
    <property type="match status" value="1"/>
</dbReference>
<dbReference type="PANTHER" id="PTHR17695:SF11">
    <property type="entry name" value="SMALL SUBUNIT PROCESSOME COMPONENT 20 HOMOLOG"/>
    <property type="match status" value="1"/>
</dbReference>
<dbReference type="InterPro" id="IPR011989">
    <property type="entry name" value="ARM-like"/>
</dbReference>
<evidence type="ECO:0000259" key="3">
    <source>
        <dbReference type="Pfam" id="PF23099"/>
    </source>
</evidence>
<evidence type="ECO:0000256" key="1">
    <source>
        <dbReference type="SAM" id="MobiDB-lite"/>
    </source>
</evidence>
<evidence type="ECO:0000259" key="2">
    <source>
        <dbReference type="Pfam" id="PF20416"/>
    </source>
</evidence>
<organism evidence="4 5">
    <name type="scientific">Exocentrus adspersus</name>
    <dbReference type="NCBI Taxonomy" id="1586481"/>
    <lineage>
        <taxon>Eukaryota</taxon>
        <taxon>Metazoa</taxon>
        <taxon>Ecdysozoa</taxon>
        <taxon>Arthropoda</taxon>
        <taxon>Hexapoda</taxon>
        <taxon>Insecta</taxon>
        <taxon>Pterygota</taxon>
        <taxon>Neoptera</taxon>
        <taxon>Endopterygota</taxon>
        <taxon>Coleoptera</taxon>
        <taxon>Polyphaga</taxon>
        <taxon>Cucujiformia</taxon>
        <taxon>Chrysomeloidea</taxon>
        <taxon>Cerambycidae</taxon>
        <taxon>Lamiinae</taxon>
        <taxon>Acanthocinini</taxon>
        <taxon>Exocentrus</taxon>
    </lineage>
</organism>
<dbReference type="Gene3D" id="1.25.10.10">
    <property type="entry name" value="Leucine-rich Repeat Variant"/>
    <property type="match status" value="1"/>
</dbReference>
<dbReference type="SUPFAM" id="SSF48371">
    <property type="entry name" value="ARM repeat"/>
    <property type="match status" value="1"/>
</dbReference>
<dbReference type="InterPro" id="IPR046523">
    <property type="entry name" value="UTP20_dom"/>
</dbReference>
<dbReference type="Proteomes" id="UP001159042">
    <property type="component" value="Unassembled WGS sequence"/>
</dbReference>
<keyword evidence="5" id="KW-1185">Reference proteome</keyword>
<protein>
    <recommendedName>
        <fullName evidence="6">Small subunit processome component 20 homolog</fullName>
    </recommendedName>
</protein>
<feature type="domain" description="U3 small nucleolar RNA-associated protein 20 C-terminal" evidence="3">
    <location>
        <begin position="856"/>
        <end position="1196"/>
    </location>
</feature>
<name>A0AAV8W775_9CUCU</name>
<feature type="compositionally biased region" description="Basic and acidic residues" evidence="1">
    <location>
        <begin position="178"/>
        <end position="195"/>
    </location>
</feature>
<feature type="region of interest" description="Disordered" evidence="1">
    <location>
        <begin position="178"/>
        <end position="203"/>
    </location>
</feature>